<dbReference type="OrthoDB" id="1746290at2759"/>
<sequence length="133" mass="14365">MARNSSSSCFYKSVSNSSSHSKKKDKPFCTHCGLTGHTVDRCYKLHGYPPGYRTSGSRNNSSQNKSATDSSKPIDSSTSSNLPDSLTSLSVDQCQGLLFLLQSHLTKVNSGPTADSVQSHVAGQVLFEDDWQS</sequence>
<organism evidence="2 3">
    <name type="scientific">Momordica charantia</name>
    <name type="common">Bitter gourd</name>
    <name type="synonym">Balsam pear</name>
    <dbReference type="NCBI Taxonomy" id="3673"/>
    <lineage>
        <taxon>Eukaryota</taxon>
        <taxon>Viridiplantae</taxon>
        <taxon>Streptophyta</taxon>
        <taxon>Embryophyta</taxon>
        <taxon>Tracheophyta</taxon>
        <taxon>Spermatophyta</taxon>
        <taxon>Magnoliopsida</taxon>
        <taxon>eudicotyledons</taxon>
        <taxon>Gunneridae</taxon>
        <taxon>Pentapetalae</taxon>
        <taxon>rosids</taxon>
        <taxon>fabids</taxon>
        <taxon>Cucurbitales</taxon>
        <taxon>Cucurbitaceae</taxon>
        <taxon>Momordiceae</taxon>
        <taxon>Momordica</taxon>
    </lineage>
</organism>
<keyword evidence="2" id="KW-1185">Reference proteome</keyword>
<feature type="compositionally biased region" description="Polar residues" evidence="1">
    <location>
        <begin position="1"/>
        <end position="10"/>
    </location>
</feature>
<gene>
    <name evidence="3" type="primary">LOC111018505</name>
</gene>
<feature type="region of interest" description="Disordered" evidence="1">
    <location>
        <begin position="1"/>
        <end position="35"/>
    </location>
</feature>
<reference evidence="3" key="1">
    <citation type="submission" date="2025-08" db="UniProtKB">
        <authorList>
            <consortium name="RefSeq"/>
        </authorList>
    </citation>
    <scope>IDENTIFICATION</scope>
    <source>
        <strain evidence="3">OHB3-1</strain>
    </source>
</reference>
<name>A0A6J1D849_MOMCH</name>
<feature type="compositionally biased region" description="Polar residues" evidence="1">
    <location>
        <begin position="54"/>
        <end position="67"/>
    </location>
</feature>
<dbReference type="PANTHER" id="PTHR34222">
    <property type="entry name" value="GAG_PRE-INTEGRS DOMAIN-CONTAINING PROTEIN"/>
    <property type="match status" value="1"/>
</dbReference>
<protein>
    <submittedName>
        <fullName evidence="3">Uncharacterized protein LOC111018505</fullName>
    </submittedName>
</protein>
<feature type="compositionally biased region" description="Low complexity" evidence="1">
    <location>
        <begin position="68"/>
        <end position="80"/>
    </location>
</feature>
<proteinExistence type="predicted"/>
<accession>A0A6J1D849</accession>
<evidence type="ECO:0000256" key="1">
    <source>
        <dbReference type="SAM" id="MobiDB-lite"/>
    </source>
</evidence>
<evidence type="ECO:0000313" key="3">
    <source>
        <dbReference type="RefSeq" id="XP_022150305.1"/>
    </source>
</evidence>
<feature type="region of interest" description="Disordered" evidence="1">
    <location>
        <begin position="49"/>
        <end position="83"/>
    </location>
</feature>
<evidence type="ECO:0000313" key="2">
    <source>
        <dbReference type="Proteomes" id="UP000504603"/>
    </source>
</evidence>
<dbReference type="Proteomes" id="UP000504603">
    <property type="component" value="Unplaced"/>
</dbReference>
<dbReference type="AlphaFoldDB" id="A0A6J1D849"/>
<dbReference type="KEGG" id="mcha:111018505"/>
<dbReference type="RefSeq" id="XP_022150305.1">
    <property type="nucleotide sequence ID" value="XM_022294613.1"/>
</dbReference>
<dbReference type="PANTHER" id="PTHR34222:SF99">
    <property type="entry name" value="PROTEIN, PUTATIVE-RELATED"/>
    <property type="match status" value="1"/>
</dbReference>
<dbReference type="GeneID" id="111018505"/>